<feature type="domain" description="HTH lacI-type" evidence="4">
    <location>
        <begin position="5"/>
        <end position="62"/>
    </location>
</feature>
<dbReference type="CDD" id="cd06267">
    <property type="entry name" value="PBP1_LacI_sugar_binding-like"/>
    <property type="match status" value="1"/>
</dbReference>
<keyword evidence="3" id="KW-0804">Transcription</keyword>
<dbReference type="GO" id="GO:0003700">
    <property type="term" value="F:DNA-binding transcription factor activity"/>
    <property type="evidence" value="ECO:0007669"/>
    <property type="project" value="TreeGrafter"/>
</dbReference>
<dbReference type="eggNOG" id="COG1609">
    <property type="taxonomic scope" value="Bacteria"/>
</dbReference>
<accession>A0A068NVR5</accession>
<evidence type="ECO:0000256" key="3">
    <source>
        <dbReference type="ARBA" id="ARBA00023163"/>
    </source>
</evidence>
<sequence>MLKRSTIADVAKLAGVGKVTVSYVLNGRSREARISDVTQKRVLSAAQELSYRPNGLARMLVTRRTNTLAIVFQYAELFSSGSGFISEVMRGVCAGAVEKGFDLMLHTQAVRSPEAEADILGDGRVDGALVLRDEGDPTISALLDRGVPTVLFFTRSDHPQAAWVDADNFSGAEVAVRHLLGLGHTRIAMIGGPEGSVAAGARREGYLSALADAGIEPFPIFPRIGSPVEAHEQLSAFLNRPDRPTALFVWSDDVAVACMEVARGLGVSVPSDLSVVGFDSLDICNRTVPPLTSVRQPIYDMAAEATRLLISITRSEELPQRQIVYPLALDVRGSTAPLMHVLSTKR</sequence>
<evidence type="ECO:0000313" key="5">
    <source>
        <dbReference type="EMBL" id="AIE87588.1"/>
    </source>
</evidence>
<dbReference type="STRING" id="661478.OP10G_4220"/>
<keyword evidence="2" id="KW-0238">DNA-binding</keyword>
<dbReference type="Pfam" id="PF13377">
    <property type="entry name" value="Peripla_BP_3"/>
    <property type="match status" value="1"/>
</dbReference>
<dbReference type="PROSITE" id="PS00356">
    <property type="entry name" value="HTH_LACI_1"/>
    <property type="match status" value="1"/>
</dbReference>
<dbReference type="Pfam" id="PF00356">
    <property type="entry name" value="LacI"/>
    <property type="match status" value="1"/>
</dbReference>
<keyword evidence="6" id="KW-1185">Reference proteome</keyword>
<evidence type="ECO:0000313" key="6">
    <source>
        <dbReference type="Proteomes" id="UP000027982"/>
    </source>
</evidence>
<dbReference type="SUPFAM" id="SSF47413">
    <property type="entry name" value="lambda repressor-like DNA-binding domains"/>
    <property type="match status" value="1"/>
</dbReference>
<reference evidence="5 6" key="1">
    <citation type="journal article" date="2014" name="PLoS ONE">
        <title>The first complete genome sequence of the class fimbriimonadia in the phylum armatimonadetes.</title>
        <authorList>
            <person name="Hu Z.Y."/>
            <person name="Wang Y.Z."/>
            <person name="Im W.T."/>
            <person name="Wang S.Y."/>
            <person name="Zhao G.P."/>
            <person name="Zheng H.J."/>
            <person name="Quan Z.X."/>
        </authorList>
    </citation>
    <scope>NUCLEOTIDE SEQUENCE [LARGE SCALE GENOMIC DNA]</scope>
    <source>
        <strain evidence="5">Gsoil 348</strain>
    </source>
</reference>
<dbReference type="PANTHER" id="PTHR30146:SF153">
    <property type="entry name" value="LACTOSE OPERON REPRESSOR"/>
    <property type="match status" value="1"/>
</dbReference>
<dbReference type="GO" id="GO:0000976">
    <property type="term" value="F:transcription cis-regulatory region binding"/>
    <property type="evidence" value="ECO:0007669"/>
    <property type="project" value="TreeGrafter"/>
</dbReference>
<dbReference type="CDD" id="cd01392">
    <property type="entry name" value="HTH_LacI"/>
    <property type="match status" value="1"/>
</dbReference>
<gene>
    <name evidence="5" type="ORF">OP10G_4220</name>
</gene>
<dbReference type="InterPro" id="IPR028082">
    <property type="entry name" value="Peripla_BP_I"/>
</dbReference>
<proteinExistence type="predicted"/>
<dbReference type="AlphaFoldDB" id="A0A068NVR5"/>
<dbReference type="Gene3D" id="3.40.50.2300">
    <property type="match status" value="2"/>
</dbReference>
<dbReference type="SUPFAM" id="SSF53822">
    <property type="entry name" value="Periplasmic binding protein-like I"/>
    <property type="match status" value="1"/>
</dbReference>
<keyword evidence="1" id="KW-0805">Transcription regulation</keyword>
<protein>
    <submittedName>
        <fullName evidence="5">Transcriptional regulator, LacI family</fullName>
    </submittedName>
</protein>
<evidence type="ECO:0000256" key="1">
    <source>
        <dbReference type="ARBA" id="ARBA00023015"/>
    </source>
</evidence>
<dbReference type="Proteomes" id="UP000027982">
    <property type="component" value="Chromosome"/>
</dbReference>
<name>A0A068NVR5_FIMGI</name>
<organism evidence="5 6">
    <name type="scientific">Fimbriimonas ginsengisoli Gsoil 348</name>
    <dbReference type="NCBI Taxonomy" id="661478"/>
    <lineage>
        <taxon>Bacteria</taxon>
        <taxon>Bacillati</taxon>
        <taxon>Armatimonadota</taxon>
        <taxon>Fimbriimonadia</taxon>
        <taxon>Fimbriimonadales</taxon>
        <taxon>Fimbriimonadaceae</taxon>
        <taxon>Fimbriimonas</taxon>
    </lineage>
</organism>
<dbReference type="InterPro" id="IPR000843">
    <property type="entry name" value="HTH_LacI"/>
</dbReference>
<dbReference type="InterPro" id="IPR046335">
    <property type="entry name" value="LacI/GalR-like_sensor"/>
</dbReference>
<dbReference type="InterPro" id="IPR010982">
    <property type="entry name" value="Lambda_DNA-bd_dom_sf"/>
</dbReference>
<dbReference type="HOGENOM" id="CLU_037628_6_1_0"/>
<evidence type="ECO:0000259" key="4">
    <source>
        <dbReference type="PROSITE" id="PS50932"/>
    </source>
</evidence>
<dbReference type="Gene3D" id="1.10.260.40">
    <property type="entry name" value="lambda repressor-like DNA-binding domains"/>
    <property type="match status" value="1"/>
</dbReference>
<dbReference type="SMART" id="SM00354">
    <property type="entry name" value="HTH_LACI"/>
    <property type="match status" value="1"/>
</dbReference>
<dbReference type="OrthoDB" id="9775106at2"/>
<dbReference type="KEGG" id="fgi:OP10G_4220"/>
<dbReference type="EMBL" id="CP007139">
    <property type="protein sequence ID" value="AIE87588.1"/>
    <property type="molecule type" value="Genomic_DNA"/>
</dbReference>
<dbReference type="PROSITE" id="PS50932">
    <property type="entry name" value="HTH_LACI_2"/>
    <property type="match status" value="1"/>
</dbReference>
<evidence type="ECO:0000256" key="2">
    <source>
        <dbReference type="ARBA" id="ARBA00023125"/>
    </source>
</evidence>
<dbReference type="PANTHER" id="PTHR30146">
    <property type="entry name" value="LACI-RELATED TRANSCRIPTIONAL REPRESSOR"/>
    <property type="match status" value="1"/>
</dbReference>